<sequence>MGQYVEITKNGYLSIPKRSVEKMRLRAGMRFKLLADEDDILVLRLVREEETKTQVDESSLLLQQQALKNIWDSEEEDVYEL</sequence>
<proteinExistence type="predicted"/>
<evidence type="ECO:0008006" key="2">
    <source>
        <dbReference type="Google" id="ProtNLM"/>
    </source>
</evidence>
<evidence type="ECO:0000313" key="1">
    <source>
        <dbReference type="EMBL" id="QNO52916.1"/>
    </source>
</evidence>
<protein>
    <recommendedName>
        <fullName evidence="2">SpoVT-AbrB domain-containing protein</fullName>
    </recommendedName>
</protein>
<dbReference type="SUPFAM" id="SSF89447">
    <property type="entry name" value="AbrB/MazE/MraZ-like"/>
    <property type="match status" value="1"/>
</dbReference>
<dbReference type="InterPro" id="IPR037914">
    <property type="entry name" value="SpoVT-AbrB_sf"/>
</dbReference>
<accession>A0A7G9YY32</accession>
<name>A0A7G9YY32_9EURY</name>
<dbReference type="EMBL" id="MT631525">
    <property type="protein sequence ID" value="QNO52916.1"/>
    <property type="molecule type" value="Genomic_DNA"/>
</dbReference>
<gene>
    <name evidence="1" type="ORF">PANBHIFL_00031</name>
</gene>
<organism evidence="1">
    <name type="scientific">Candidatus Methanophagaceae archaeon ANME-1 ERB6</name>
    <dbReference type="NCBI Taxonomy" id="2759912"/>
    <lineage>
        <taxon>Archaea</taxon>
        <taxon>Methanobacteriati</taxon>
        <taxon>Methanobacteriota</taxon>
        <taxon>Stenosarchaea group</taxon>
        <taxon>Methanomicrobia</taxon>
        <taxon>Candidatus Methanophagales</taxon>
        <taxon>Candidatus Methanophagaceae</taxon>
    </lineage>
</organism>
<reference evidence="1" key="1">
    <citation type="submission" date="2020-06" db="EMBL/GenBank/DDBJ databases">
        <title>Unique genomic features of the anaerobic methanotrophic archaea.</title>
        <authorList>
            <person name="Chadwick G.L."/>
            <person name="Skennerton C.T."/>
            <person name="Laso-Perez R."/>
            <person name="Leu A.O."/>
            <person name="Speth D.R."/>
            <person name="Yu H."/>
            <person name="Morgan-Lang C."/>
            <person name="Hatzenpichler R."/>
            <person name="Goudeau D."/>
            <person name="Malmstrom R."/>
            <person name="Brazelton W.J."/>
            <person name="Woyke T."/>
            <person name="Hallam S.J."/>
            <person name="Tyson G.W."/>
            <person name="Wegener G."/>
            <person name="Boetius A."/>
            <person name="Orphan V."/>
        </authorList>
    </citation>
    <scope>NUCLEOTIDE SEQUENCE</scope>
</reference>
<dbReference type="AlphaFoldDB" id="A0A7G9YY32"/>